<dbReference type="OrthoDB" id="120976at2759"/>
<dbReference type="Pfam" id="PF13516">
    <property type="entry name" value="LRR_6"/>
    <property type="match status" value="5"/>
</dbReference>
<dbReference type="InterPro" id="IPR001611">
    <property type="entry name" value="Leu-rich_rpt"/>
</dbReference>
<dbReference type="AlphaFoldDB" id="A0A391NQ52"/>
<dbReference type="GO" id="GO:0005096">
    <property type="term" value="F:GTPase activator activity"/>
    <property type="evidence" value="ECO:0007669"/>
    <property type="project" value="UniProtKB-KW"/>
</dbReference>
<dbReference type="GO" id="GO:0048471">
    <property type="term" value="C:perinuclear region of cytoplasm"/>
    <property type="evidence" value="ECO:0007669"/>
    <property type="project" value="TreeGrafter"/>
</dbReference>
<accession>A0A391NQ52</accession>
<evidence type="ECO:0000313" key="5">
    <source>
        <dbReference type="Proteomes" id="UP000265618"/>
    </source>
</evidence>
<dbReference type="SUPFAM" id="SSF52047">
    <property type="entry name" value="RNI-like"/>
    <property type="match status" value="1"/>
</dbReference>
<organism evidence="4 5">
    <name type="scientific">Kipferlia bialata</name>
    <dbReference type="NCBI Taxonomy" id="797122"/>
    <lineage>
        <taxon>Eukaryota</taxon>
        <taxon>Metamonada</taxon>
        <taxon>Carpediemonas-like organisms</taxon>
        <taxon>Kipferlia</taxon>
    </lineage>
</organism>
<dbReference type="InterPro" id="IPR032675">
    <property type="entry name" value="LRR_dom_sf"/>
</dbReference>
<gene>
    <name evidence="4" type="ORF">KIPB_007225</name>
</gene>
<dbReference type="EMBL" id="BDIP01001997">
    <property type="protein sequence ID" value="GCA63000.1"/>
    <property type="molecule type" value="Genomic_DNA"/>
</dbReference>
<dbReference type="Gene3D" id="3.80.10.10">
    <property type="entry name" value="Ribonuclease Inhibitor"/>
    <property type="match status" value="2"/>
</dbReference>
<keyword evidence="3" id="KW-0677">Repeat</keyword>
<protein>
    <submittedName>
        <fullName evidence="4">Uncharacterized protein</fullName>
    </submittedName>
</protein>
<dbReference type="Proteomes" id="UP000265618">
    <property type="component" value="Unassembled WGS sequence"/>
</dbReference>
<evidence type="ECO:0000256" key="3">
    <source>
        <dbReference type="ARBA" id="ARBA00022737"/>
    </source>
</evidence>
<dbReference type="GO" id="GO:0005634">
    <property type="term" value="C:nucleus"/>
    <property type="evidence" value="ECO:0007669"/>
    <property type="project" value="TreeGrafter"/>
</dbReference>
<keyword evidence="5" id="KW-1185">Reference proteome</keyword>
<dbReference type="GO" id="GO:0005829">
    <property type="term" value="C:cytosol"/>
    <property type="evidence" value="ECO:0007669"/>
    <property type="project" value="TreeGrafter"/>
</dbReference>
<dbReference type="SMART" id="SM00368">
    <property type="entry name" value="LRR_RI"/>
    <property type="match status" value="5"/>
</dbReference>
<proteinExistence type="predicted"/>
<dbReference type="PANTHER" id="PTHR24113">
    <property type="entry name" value="RAN GTPASE-ACTIVATING PROTEIN 1"/>
    <property type="match status" value="1"/>
</dbReference>
<reference evidence="4 5" key="1">
    <citation type="journal article" date="2018" name="PLoS ONE">
        <title>The draft genome of Kipferlia bialata reveals reductive genome evolution in fornicate parasites.</title>
        <authorList>
            <person name="Tanifuji G."/>
            <person name="Takabayashi S."/>
            <person name="Kume K."/>
            <person name="Takagi M."/>
            <person name="Nakayama T."/>
            <person name="Kamikawa R."/>
            <person name="Inagaki Y."/>
            <person name="Hashimoto T."/>
        </authorList>
    </citation>
    <scope>NUCLEOTIDE SEQUENCE [LARGE SCALE GENOMIC DNA]</scope>
    <source>
        <strain evidence="4">NY0173</strain>
    </source>
</reference>
<name>A0A391NQ52_9EUKA</name>
<evidence type="ECO:0000256" key="2">
    <source>
        <dbReference type="ARBA" id="ARBA00022614"/>
    </source>
</evidence>
<keyword evidence="2" id="KW-0433">Leucine-rich repeat</keyword>
<dbReference type="GO" id="GO:0006913">
    <property type="term" value="P:nucleocytoplasmic transport"/>
    <property type="evidence" value="ECO:0007669"/>
    <property type="project" value="TreeGrafter"/>
</dbReference>
<keyword evidence="1" id="KW-0343">GTPase activation</keyword>
<comment type="caution">
    <text evidence="4">The sequence shown here is derived from an EMBL/GenBank/DDBJ whole genome shotgun (WGS) entry which is preliminary data.</text>
</comment>
<sequence length="256" mass="27264">MPALGRLMPQLTKVDLTDCEPSLFDESFAGALAKGTLLTELDLYSCGIGSQECEFLAPALSQLVYLEKLNLGANHIGDKGALHLGVAMPSLAKLRQLSVFNYPSDTIRIGVEGVTALVAGLSDNAGLQKFDLSHHAIGDTGAEILAASMPGWRRLKKLDIIGNNIGDQGASAVAGCLHQCVRLRELSIGNRIGDSGAIAIAKAIPHMPKSTIFRYNCIDLTDNSIGRKGASALEDAADYTHLHLNGNPCKERYIVK</sequence>
<evidence type="ECO:0000313" key="4">
    <source>
        <dbReference type="EMBL" id="GCA63000.1"/>
    </source>
</evidence>
<evidence type="ECO:0000256" key="1">
    <source>
        <dbReference type="ARBA" id="ARBA00022468"/>
    </source>
</evidence>
<dbReference type="PANTHER" id="PTHR24113:SF12">
    <property type="entry name" value="RAN GTPASE-ACTIVATING PROTEIN 1"/>
    <property type="match status" value="1"/>
</dbReference>
<dbReference type="InterPro" id="IPR027038">
    <property type="entry name" value="RanGap"/>
</dbReference>
<dbReference type="GO" id="GO:0031267">
    <property type="term" value="F:small GTPase binding"/>
    <property type="evidence" value="ECO:0007669"/>
    <property type="project" value="TreeGrafter"/>
</dbReference>